<dbReference type="InterPro" id="IPR001173">
    <property type="entry name" value="Glyco_trans_2-like"/>
</dbReference>
<dbReference type="OrthoDB" id="9802649at2"/>
<evidence type="ECO:0000259" key="1">
    <source>
        <dbReference type="Pfam" id="PF00535"/>
    </source>
</evidence>
<dbReference type="SUPFAM" id="SSF53448">
    <property type="entry name" value="Nucleotide-diphospho-sugar transferases"/>
    <property type="match status" value="1"/>
</dbReference>
<dbReference type="PANTHER" id="PTHR22916:SF3">
    <property type="entry name" value="UDP-GLCNAC:BETAGAL BETA-1,3-N-ACETYLGLUCOSAMINYLTRANSFERASE-LIKE PROTEIN 1"/>
    <property type="match status" value="1"/>
</dbReference>
<dbReference type="FunFam" id="3.90.550.10:FF:000130">
    <property type="entry name" value="Family 2 glycosyl transferase"/>
    <property type="match status" value="1"/>
</dbReference>
<dbReference type="STRING" id="1168035.SAMN05444280_13311"/>
<feature type="domain" description="Glycosyltransferase 2-like" evidence="1">
    <location>
        <begin position="8"/>
        <end position="131"/>
    </location>
</feature>
<dbReference type="InterPro" id="IPR029044">
    <property type="entry name" value="Nucleotide-diphossugar_trans"/>
</dbReference>
<organism evidence="2 3">
    <name type="scientific">Tangfeifania diversioriginum</name>
    <dbReference type="NCBI Taxonomy" id="1168035"/>
    <lineage>
        <taxon>Bacteria</taxon>
        <taxon>Pseudomonadati</taxon>
        <taxon>Bacteroidota</taxon>
        <taxon>Bacteroidia</taxon>
        <taxon>Marinilabiliales</taxon>
        <taxon>Prolixibacteraceae</taxon>
        <taxon>Tangfeifania</taxon>
    </lineage>
</organism>
<proteinExistence type="predicted"/>
<dbReference type="AlphaFoldDB" id="A0A1M6MHQ0"/>
<sequence length="251" mass="29219">MSRHSKVSIITPTYNSHQFIEATIQSILNQTYTNWELLITDDCSTDGTWELLQKYQRQDERIKIFKLKRNSGPGIARNNSIKHAQGRFIAFCDSDDQWKPEKLEKQVEFLTTNNLAFTFSAYQKIDEKGEKGGIVNIPNEVNYNHLLKTCPIGCLTAIYDTDKIGKVYMPEIRKRQDYGLWLKIFQIIGSTKGTNENLAYYRVRSNSVSSNKFTAAKYHYKVLRQVGKVPLIKAWYYFLHYALNGVFKYLK</sequence>
<protein>
    <submittedName>
        <fullName evidence="2">Glycosyltransferase involved in cell wall bisynthesis</fullName>
    </submittedName>
</protein>
<dbReference type="Gene3D" id="3.90.550.10">
    <property type="entry name" value="Spore Coat Polysaccharide Biosynthesis Protein SpsA, Chain A"/>
    <property type="match status" value="1"/>
</dbReference>
<keyword evidence="2" id="KW-0808">Transferase</keyword>
<evidence type="ECO:0000313" key="2">
    <source>
        <dbReference type="EMBL" id="SHJ82977.1"/>
    </source>
</evidence>
<dbReference type="EMBL" id="FQZE01000033">
    <property type="protein sequence ID" value="SHJ82977.1"/>
    <property type="molecule type" value="Genomic_DNA"/>
</dbReference>
<keyword evidence="3" id="KW-1185">Reference proteome</keyword>
<dbReference type="Pfam" id="PF00535">
    <property type="entry name" value="Glycos_transf_2"/>
    <property type="match status" value="1"/>
</dbReference>
<accession>A0A1M6MHQ0</accession>
<evidence type="ECO:0000313" key="3">
    <source>
        <dbReference type="Proteomes" id="UP000184050"/>
    </source>
</evidence>
<name>A0A1M6MHQ0_9BACT</name>
<dbReference type="RefSeq" id="WP_073172503.1">
    <property type="nucleotide sequence ID" value="NZ_FQZE01000033.1"/>
</dbReference>
<dbReference type="PANTHER" id="PTHR22916">
    <property type="entry name" value="GLYCOSYLTRANSFERASE"/>
    <property type="match status" value="1"/>
</dbReference>
<dbReference type="Proteomes" id="UP000184050">
    <property type="component" value="Unassembled WGS sequence"/>
</dbReference>
<gene>
    <name evidence="2" type="ORF">SAMN05444280_13311</name>
</gene>
<dbReference type="GO" id="GO:0016758">
    <property type="term" value="F:hexosyltransferase activity"/>
    <property type="evidence" value="ECO:0007669"/>
    <property type="project" value="UniProtKB-ARBA"/>
</dbReference>
<reference evidence="2 3" key="1">
    <citation type="submission" date="2016-11" db="EMBL/GenBank/DDBJ databases">
        <authorList>
            <person name="Jaros S."/>
            <person name="Januszkiewicz K."/>
            <person name="Wedrychowicz H."/>
        </authorList>
    </citation>
    <scope>NUCLEOTIDE SEQUENCE [LARGE SCALE GENOMIC DNA]</scope>
    <source>
        <strain evidence="2 3">DSM 27063</strain>
    </source>
</reference>